<protein>
    <submittedName>
        <fullName evidence="2">CehA/McbA family metallohydrolase</fullName>
    </submittedName>
</protein>
<proteinExistence type="predicted"/>
<dbReference type="Pfam" id="PF02811">
    <property type="entry name" value="PHP"/>
    <property type="match status" value="1"/>
</dbReference>
<dbReference type="PANTHER" id="PTHR42924:SF3">
    <property type="entry name" value="POLYMERASE_HISTIDINOL PHOSPHATASE N-TERMINAL DOMAIN-CONTAINING PROTEIN"/>
    <property type="match status" value="1"/>
</dbReference>
<dbReference type="AlphaFoldDB" id="A0ABD6D956"/>
<feature type="domain" description="Polymerase/histidinol phosphatase N-terminal" evidence="1">
    <location>
        <begin position="7"/>
        <end position="73"/>
    </location>
</feature>
<dbReference type="NCBIfam" id="NF038032">
    <property type="entry name" value="CehA_McbA_metalo"/>
    <property type="match status" value="1"/>
</dbReference>
<dbReference type="CDD" id="cd07432">
    <property type="entry name" value="PHP_HisPPase"/>
    <property type="match status" value="1"/>
</dbReference>
<gene>
    <name evidence="2" type="ORF">ACFSBW_08210</name>
</gene>
<comment type="caution">
    <text evidence="2">The sequence shown here is derived from an EMBL/GenBank/DDBJ whole genome shotgun (WGS) entry which is preliminary data.</text>
</comment>
<evidence type="ECO:0000259" key="1">
    <source>
        <dbReference type="SMART" id="SM00481"/>
    </source>
</evidence>
<dbReference type="SMART" id="SM00481">
    <property type="entry name" value="POLIIIAc"/>
    <property type="match status" value="1"/>
</dbReference>
<dbReference type="PANTHER" id="PTHR42924">
    <property type="entry name" value="EXONUCLEASE"/>
    <property type="match status" value="1"/>
</dbReference>
<dbReference type="Gene3D" id="3.20.20.140">
    <property type="entry name" value="Metal-dependent hydrolases"/>
    <property type="match status" value="1"/>
</dbReference>
<organism evidence="2 3">
    <name type="scientific">Halohasta litorea</name>
    <dbReference type="NCBI Taxonomy" id="869891"/>
    <lineage>
        <taxon>Archaea</taxon>
        <taxon>Methanobacteriati</taxon>
        <taxon>Methanobacteriota</taxon>
        <taxon>Stenosarchaea group</taxon>
        <taxon>Halobacteria</taxon>
        <taxon>Halobacteriales</taxon>
        <taxon>Haloferacaceae</taxon>
        <taxon>Halohasta</taxon>
    </lineage>
</organism>
<name>A0ABD6D956_9EURY</name>
<evidence type="ECO:0000313" key="3">
    <source>
        <dbReference type="Proteomes" id="UP001597052"/>
    </source>
</evidence>
<dbReference type="EMBL" id="JBHUDM010000002">
    <property type="protein sequence ID" value="MFD1641855.1"/>
    <property type="molecule type" value="Genomic_DNA"/>
</dbReference>
<sequence length="268" mass="28812">MELPLQIDLHVHSEDSYDGSEPVDLILEHAADIGLDGVVITDHDVMDESLRAAELAPNYGLVGIPGVEVSTAHGHLLAIGVEEMPPRRAPYDETVEWIRDHGGVAVVPHPFQRTRHGVRKKNIPDVDAVEAFNAWLFTGYKNRRARRFADAYGYPTVAASDAHTLPYVGRAYTEITVEAESRASVTAEDVLAAIREGSTGVQGRRAPIPMAAKHYCIGAGRKSGYYAKLGTVTTASYAKLAALKGGSLAKLGAMKSQQGLSAVLSSLR</sequence>
<dbReference type="InterPro" id="IPR004013">
    <property type="entry name" value="PHP_dom"/>
</dbReference>
<dbReference type="InterPro" id="IPR052018">
    <property type="entry name" value="PHP_domain"/>
</dbReference>
<reference evidence="2 3" key="1">
    <citation type="journal article" date="2019" name="Int. J. Syst. Evol. Microbiol.">
        <title>The Global Catalogue of Microorganisms (GCM) 10K type strain sequencing project: providing services to taxonomists for standard genome sequencing and annotation.</title>
        <authorList>
            <consortium name="The Broad Institute Genomics Platform"/>
            <consortium name="The Broad Institute Genome Sequencing Center for Infectious Disease"/>
            <person name="Wu L."/>
            <person name="Ma J."/>
        </authorList>
    </citation>
    <scope>NUCLEOTIDE SEQUENCE [LARGE SCALE GENOMIC DNA]</scope>
    <source>
        <strain evidence="2 3">CGMCC 1.10593</strain>
    </source>
</reference>
<dbReference type="InterPro" id="IPR003141">
    <property type="entry name" value="Pol/His_phosphatase_N"/>
</dbReference>
<evidence type="ECO:0000313" key="2">
    <source>
        <dbReference type="EMBL" id="MFD1641855.1"/>
    </source>
</evidence>
<dbReference type="SUPFAM" id="SSF89550">
    <property type="entry name" value="PHP domain-like"/>
    <property type="match status" value="1"/>
</dbReference>
<dbReference type="InterPro" id="IPR016195">
    <property type="entry name" value="Pol/histidinol_Pase-like"/>
</dbReference>
<dbReference type="Pfam" id="PF13263">
    <property type="entry name" value="PHP_C"/>
    <property type="match status" value="1"/>
</dbReference>
<keyword evidence="3" id="KW-1185">Reference proteome</keyword>
<accession>A0ABD6D956</accession>
<dbReference type="RefSeq" id="WP_256395764.1">
    <property type="nucleotide sequence ID" value="NZ_JANHDJ010000002.1"/>
</dbReference>
<dbReference type="Proteomes" id="UP001597052">
    <property type="component" value="Unassembled WGS sequence"/>
</dbReference>